<name>A0A9P5RX84_9FUNG</name>
<gene>
    <name evidence="1" type="ORF">BG015_008263</name>
</gene>
<proteinExistence type="predicted"/>
<reference evidence="1" key="1">
    <citation type="journal article" date="2020" name="Fungal Divers.">
        <title>Resolving the Mortierellaceae phylogeny through synthesis of multi-gene phylogenetics and phylogenomics.</title>
        <authorList>
            <person name="Vandepol N."/>
            <person name="Liber J."/>
            <person name="Desiro A."/>
            <person name="Na H."/>
            <person name="Kennedy M."/>
            <person name="Barry K."/>
            <person name="Grigoriev I.V."/>
            <person name="Miller A.N."/>
            <person name="O'Donnell K."/>
            <person name="Stajich J.E."/>
            <person name="Bonito G."/>
        </authorList>
    </citation>
    <scope>NUCLEOTIDE SEQUENCE</scope>
    <source>
        <strain evidence="1">NRRL 6426</strain>
    </source>
</reference>
<sequence>MADGVALFGVHQIYLEEASLVCEPKLDKEVKDKVQGGALYEGSWKFQIRSIAREAILPARLTVFGFTSFGDETKFYAIDLAGTYRLGQHL</sequence>
<accession>A0A9P5RX84</accession>
<protein>
    <submittedName>
        <fullName evidence="1">Uncharacterized protein</fullName>
    </submittedName>
</protein>
<organism evidence="1 2">
    <name type="scientific">Linnemannia schmuckeri</name>
    <dbReference type="NCBI Taxonomy" id="64567"/>
    <lineage>
        <taxon>Eukaryota</taxon>
        <taxon>Fungi</taxon>
        <taxon>Fungi incertae sedis</taxon>
        <taxon>Mucoromycota</taxon>
        <taxon>Mortierellomycotina</taxon>
        <taxon>Mortierellomycetes</taxon>
        <taxon>Mortierellales</taxon>
        <taxon>Mortierellaceae</taxon>
        <taxon>Linnemannia</taxon>
    </lineage>
</organism>
<comment type="caution">
    <text evidence="1">The sequence shown here is derived from an EMBL/GenBank/DDBJ whole genome shotgun (WGS) entry which is preliminary data.</text>
</comment>
<dbReference type="OrthoDB" id="2402888at2759"/>
<evidence type="ECO:0000313" key="1">
    <source>
        <dbReference type="EMBL" id="KAF9149923.1"/>
    </source>
</evidence>
<dbReference type="AlphaFoldDB" id="A0A9P5RX84"/>
<evidence type="ECO:0000313" key="2">
    <source>
        <dbReference type="Proteomes" id="UP000748756"/>
    </source>
</evidence>
<dbReference type="Proteomes" id="UP000748756">
    <property type="component" value="Unassembled WGS sequence"/>
</dbReference>
<dbReference type="EMBL" id="JAAAUQ010000473">
    <property type="protein sequence ID" value="KAF9149923.1"/>
    <property type="molecule type" value="Genomic_DNA"/>
</dbReference>
<keyword evidence="2" id="KW-1185">Reference proteome</keyword>